<evidence type="ECO:0000256" key="6">
    <source>
        <dbReference type="SAM" id="MobiDB-lite"/>
    </source>
</evidence>
<proteinExistence type="inferred from homology"/>
<evidence type="ECO:0000313" key="7">
    <source>
        <dbReference type="EMBL" id="CAE0374350.1"/>
    </source>
</evidence>
<gene>
    <name evidence="7" type="ORF">ALAG00032_LOCUS15153</name>
</gene>
<feature type="region of interest" description="Disordered" evidence="6">
    <location>
        <begin position="181"/>
        <end position="201"/>
    </location>
</feature>
<organism evidence="7">
    <name type="scientific">Aureoumbra lagunensis</name>
    <dbReference type="NCBI Taxonomy" id="44058"/>
    <lineage>
        <taxon>Eukaryota</taxon>
        <taxon>Sar</taxon>
        <taxon>Stramenopiles</taxon>
        <taxon>Ochrophyta</taxon>
        <taxon>Pelagophyceae</taxon>
        <taxon>Pelagomonadales</taxon>
        <taxon>Aureoumbra</taxon>
    </lineage>
</organism>
<dbReference type="PANTHER" id="PTHR21231">
    <property type="entry name" value="XPA-BINDING PROTEIN 1-RELATED"/>
    <property type="match status" value="1"/>
</dbReference>
<dbReference type="GO" id="GO:0005525">
    <property type="term" value="F:GTP binding"/>
    <property type="evidence" value="ECO:0007669"/>
    <property type="project" value="UniProtKB-KW"/>
</dbReference>
<name>A0A7S3K4J7_9STRA</name>
<dbReference type="InterPro" id="IPR027417">
    <property type="entry name" value="P-loop_NTPase"/>
</dbReference>
<comment type="similarity">
    <text evidence="1 5">Belongs to the GPN-loop GTPase family.</text>
</comment>
<comment type="subunit">
    <text evidence="5">Binds to RNA polymerase II (RNAPII).</text>
</comment>
<dbReference type="AlphaFoldDB" id="A0A7S3K4J7"/>
<keyword evidence="4 5" id="KW-0342">GTP-binding</keyword>
<dbReference type="Pfam" id="PF03029">
    <property type="entry name" value="ATP_bind_1"/>
    <property type="match status" value="1"/>
</dbReference>
<dbReference type="SUPFAM" id="SSF52540">
    <property type="entry name" value="P-loop containing nucleoside triphosphate hydrolases"/>
    <property type="match status" value="1"/>
</dbReference>
<evidence type="ECO:0000256" key="4">
    <source>
        <dbReference type="ARBA" id="ARBA00023134"/>
    </source>
</evidence>
<dbReference type="Gene3D" id="3.40.50.300">
    <property type="entry name" value="P-loop containing nucleotide triphosphate hydrolases"/>
    <property type="match status" value="1"/>
</dbReference>
<evidence type="ECO:0000256" key="3">
    <source>
        <dbReference type="ARBA" id="ARBA00022801"/>
    </source>
</evidence>
<dbReference type="EMBL" id="HBIJ01023063">
    <property type="protein sequence ID" value="CAE0374350.1"/>
    <property type="molecule type" value="Transcribed_RNA"/>
</dbReference>
<protein>
    <recommendedName>
        <fullName evidence="5">GPN-loop GTPase 3</fullName>
    </recommendedName>
</protein>
<sequence length="297" mass="33259">MICIGNLDPAIDYIPYEADIDIRELITIDDAMTELNFGPNGGLVYCMEYLDSHMVWLEEKLNEFGPDDTILFDCPGQLELYTHVPVMPRLCNALQRWGHHLCCVYLMDATALADSNKFISGSLAGLAAMLQLPAPRLTVLSKSDLVSQESLEAFLDMGSSSVFLERHDHLEIVRLGINDSQRKRGRRNNTRTKAPFSSGGGKSKAFTRLQYAISNVVDDHAMLSFIPFSIHDEESAGDLLAHIDHLTQYYEYAEVRIPEDENFPSGEDNFDYGLNEDLDPRSLTEASQALFGPGFIQ</sequence>
<evidence type="ECO:0000256" key="1">
    <source>
        <dbReference type="ARBA" id="ARBA00005290"/>
    </source>
</evidence>
<reference evidence="7" key="1">
    <citation type="submission" date="2021-01" db="EMBL/GenBank/DDBJ databases">
        <authorList>
            <person name="Corre E."/>
            <person name="Pelletier E."/>
            <person name="Niang G."/>
            <person name="Scheremetjew M."/>
            <person name="Finn R."/>
            <person name="Kale V."/>
            <person name="Holt S."/>
            <person name="Cochrane G."/>
            <person name="Meng A."/>
            <person name="Brown T."/>
            <person name="Cohen L."/>
        </authorList>
    </citation>
    <scope>NUCLEOTIDE SEQUENCE</scope>
    <source>
        <strain evidence="7">CCMP1510</strain>
    </source>
</reference>
<keyword evidence="2 5" id="KW-0547">Nucleotide-binding</keyword>
<accession>A0A7S3K4J7</accession>
<dbReference type="PANTHER" id="PTHR21231:SF7">
    <property type="entry name" value="GPN-LOOP GTPASE 3"/>
    <property type="match status" value="1"/>
</dbReference>
<dbReference type="InterPro" id="IPR004130">
    <property type="entry name" value="Gpn"/>
</dbReference>
<evidence type="ECO:0000256" key="5">
    <source>
        <dbReference type="RuleBase" id="RU365059"/>
    </source>
</evidence>
<evidence type="ECO:0000256" key="2">
    <source>
        <dbReference type="ARBA" id="ARBA00022741"/>
    </source>
</evidence>
<dbReference type="GO" id="GO:0003924">
    <property type="term" value="F:GTPase activity"/>
    <property type="evidence" value="ECO:0007669"/>
    <property type="project" value="TreeGrafter"/>
</dbReference>
<keyword evidence="3 5" id="KW-0378">Hydrolase</keyword>
<comment type="function">
    <text evidence="5">Small GTPase required for proper nuclear import of RNA polymerase II and III (RNAPII and RNAPIII). May act at an RNAP assembly step prior to nuclear import.</text>
</comment>